<accession>A0ACD4RGR9</accession>
<sequence length="130" mass="14708">MIVIDFIVSIFAFAVSLPLLSFFLLFLLLLVMTNSKKRALLLAADIAVVLLIFSIYFKLLILSQTAFYSGLFFVCLFIVFTGLLILIRSQSSITLSIAFKKCWRFSFLLLLPISTFLTIYGIISGILEYL</sequence>
<dbReference type="Proteomes" id="UP001226091">
    <property type="component" value="Chromosome"/>
</dbReference>
<name>A0ACD4RGR9_9BACI</name>
<dbReference type="EMBL" id="CP126116">
    <property type="protein sequence ID" value="WHZ59720.1"/>
    <property type="molecule type" value="Genomic_DNA"/>
</dbReference>
<organism evidence="1 2">
    <name type="scientific">Metabacillus hrfriensis</name>
    <dbReference type="NCBI Taxonomy" id="3048891"/>
    <lineage>
        <taxon>Bacteria</taxon>
        <taxon>Bacillati</taxon>
        <taxon>Bacillota</taxon>
        <taxon>Bacilli</taxon>
        <taxon>Bacillales</taxon>
        <taxon>Bacillaceae</taxon>
        <taxon>Metabacillus</taxon>
    </lineage>
</organism>
<evidence type="ECO:0000313" key="2">
    <source>
        <dbReference type="Proteomes" id="UP001226091"/>
    </source>
</evidence>
<protein>
    <submittedName>
        <fullName evidence="1">DUF3397 family protein</fullName>
    </submittedName>
</protein>
<gene>
    <name evidence="1" type="ORF">QLQ22_10460</name>
</gene>
<keyword evidence="2" id="KW-1185">Reference proteome</keyword>
<reference evidence="2" key="1">
    <citation type="journal article" date="2025" name="Aquaculture">
        <title>Assessment of the bioflocculant production and safety properties of Metabacillus hrfriensis sp. nov. based on phenotypic and whole-genome sequencing analysis.</title>
        <authorList>
            <person name="Zhang R."/>
            <person name="Zhao Z."/>
            <person name="Luo L."/>
            <person name="Wang S."/>
            <person name="Guo K."/>
            <person name="Xu W."/>
        </authorList>
    </citation>
    <scope>NUCLEOTIDE SEQUENCE [LARGE SCALE GENOMIC DNA]</scope>
    <source>
        <strain evidence="2">CT-WN-B3</strain>
    </source>
</reference>
<proteinExistence type="predicted"/>
<evidence type="ECO:0000313" key="1">
    <source>
        <dbReference type="EMBL" id="WHZ59720.1"/>
    </source>
</evidence>